<sequence length="81" mass="8383">MGRGAPPGWESVLQSKAAQEGIAKQSRAQASPIKIAEGHGQDLTKPSAQGAGPTRTSQHAARPTALVFVGRVRPSGQGKRD</sequence>
<evidence type="ECO:0000313" key="3">
    <source>
        <dbReference type="Proteomes" id="UP001600888"/>
    </source>
</evidence>
<keyword evidence="3" id="KW-1185">Reference proteome</keyword>
<reference evidence="2 3" key="1">
    <citation type="submission" date="2024-03" db="EMBL/GenBank/DDBJ databases">
        <title>A high-quality draft genome sequence of Diaporthe vaccinii, a causative agent of upright dieback and viscid rot disease in cranberry plants.</title>
        <authorList>
            <person name="Sarrasin M."/>
            <person name="Lang B.F."/>
            <person name="Burger G."/>
        </authorList>
    </citation>
    <scope>NUCLEOTIDE SEQUENCE [LARGE SCALE GENOMIC DNA]</scope>
    <source>
        <strain evidence="2 3">IS7</strain>
    </source>
</reference>
<organism evidence="2 3">
    <name type="scientific">Diaporthe vaccinii</name>
    <dbReference type="NCBI Taxonomy" id="105482"/>
    <lineage>
        <taxon>Eukaryota</taxon>
        <taxon>Fungi</taxon>
        <taxon>Dikarya</taxon>
        <taxon>Ascomycota</taxon>
        <taxon>Pezizomycotina</taxon>
        <taxon>Sordariomycetes</taxon>
        <taxon>Sordariomycetidae</taxon>
        <taxon>Diaporthales</taxon>
        <taxon>Diaporthaceae</taxon>
        <taxon>Diaporthe</taxon>
        <taxon>Diaporthe eres species complex</taxon>
    </lineage>
</organism>
<evidence type="ECO:0000313" key="2">
    <source>
        <dbReference type="EMBL" id="KAL2274538.1"/>
    </source>
</evidence>
<name>A0ABR4DVZ6_9PEZI</name>
<comment type="caution">
    <text evidence="2">The sequence shown here is derived from an EMBL/GenBank/DDBJ whole genome shotgun (WGS) entry which is preliminary data.</text>
</comment>
<gene>
    <name evidence="2" type="ORF">FJTKL_03113</name>
</gene>
<feature type="region of interest" description="Disordered" evidence="1">
    <location>
        <begin position="1"/>
        <end position="81"/>
    </location>
</feature>
<dbReference type="Proteomes" id="UP001600888">
    <property type="component" value="Unassembled WGS sequence"/>
</dbReference>
<accession>A0ABR4DVZ6</accession>
<protein>
    <submittedName>
        <fullName evidence="2">Uncharacterized protein</fullName>
    </submittedName>
</protein>
<proteinExistence type="predicted"/>
<evidence type="ECO:0000256" key="1">
    <source>
        <dbReference type="SAM" id="MobiDB-lite"/>
    </source>
</evidence>
<dbReference type="EMBL" id="JBAWTH010000154">
    <property type="protein sequence ID" value="KAL2274538.1"/>
    <property type="molecule type" value="Genomic_DNA"/>
</dbReference>